<evidence type="ECO:0000313" key="19">
    <source>
        <dbReference type="Proteomes" id="UP001210211"/>
    </source>
</evidence>
<dbReference type="PROSITE" id="PS00108">
    <property type="entry name" value="PROTEIN_KINASE_ST"/>
    <property type="match status" value="1"/>
</dbReference>
<evidence type="ECO:0000256" key="6">
    <source>
        <dbReference type="ARBA" id="ARBA00022729"/>
    </source>
</evidence>
<dbReference type="PROSITE" id="PS50011">
    <property type="entry name" value="PROTEIN_KINASE_DOM"/>
    <property type="match status" value="1"/>
</dbReference>
<dbReference type="Pfam" id="PF01657">
    <property type="entry name" value="Stress-antifung"/>
    <property type="match status" value="2"/>
</dbReference>
<keyword evidence="3" id="KW-0597">Phosphoprotein</keyword>
<keyword evidence="4" id="KW-0808">Transferase</keyword>
<evidence type="ECO:0000256" key="14">
    <source>
        <dbReference type="ARBA" id="ARBA00023180"/>
    </source>
</evidence>
<sequence>MKIVELPGTQLSFMFHLFLSRLEYQLMKRMTLVSLKLKPLASLSSLLVFAIFLPSTAQLFPYVNCSTTSNFTDNSTFKSNLNLLFSNLYTSVIPSGFSNQTKGQYPNQVFGLVLCRVDLSPSDCQTCLNTSITEIVSECPHSKQACIWFDNCTLRYSYKNFFSRADSSRKFGYYDPSNAAWQPLLFNDSLSSLIGTLSNKAAYYNPLLFAAGEVDYTAGKIYGLVQCTRDLTSNECYHCLQDCSGEILSPERKGSVQWFILTYSCFIHYELYLFYDESITGNSMAPALPPLVTTRKSPTIGSGGIQHKILIVSILLVAAIFIVFAVVFLYLRRRKRIESLRFIAEDEEVRYFQSLLFDLTILKDATNNFSDGNKLGEGGFGPVYKGKLRGTEIAVKRLSQSSKQGLLELRNEVAFVAKVQHKNLVKLLGFCLEKQEKLLVYEYLSNLSLDKIIFDRARREQLDWDTRYRIIKGIGEGLLYLHDDSRLKIIHRDLKPSNILLDEYMNPKISDFGLAKLFDQDVTQGCTSRIAGTYGYMAPEYVLHGHFSVKSDVFSYGVMVLEIVTGIRSATVQECSTTSQESENSEHLITYVWRCWNQERTLQVLDNCLVGQCQLEDVLRCIHIALLCVQRNPIERPTMATVMLMLSNQSAILPKPLIPAFATQSGTNITTEKYQTNNTDSRPSTAFNSIYSVKAISESEIVPR</sequence>
<dbReference type="InterPro" id="IPR038408">
    <property type="entry name" value="GNK2_sf"/>
</dbReference>
<keyword evidence="2" id="KW-0723">Serine/threonine-protein kinase</keyword>
<name>A0AAD6ERW1_9POAL</name>
<evidence type="ECO:0000259" key="17">
    <source>
        <dbReference type="PROSITE" id="PS51473"/>
    </source>
</evidence>
<dbReference type="GO" id="GO:0005524">
    <property type="term" value="F:ATP binding"/>
    <property type="evidence" value="ECO:0007669"/>
    <property type="project" value="UniProtKB-KW"/>
</dbReference>
<evidence type="ECO:0000256" key="3">
    <source>
        <dbReference type="ARBA" id="ARBA00022553"/>
    </source>
</evidence>
<evidence type="ECO:0000256" key="15">
    <source>
        <dbReference type="SAM" id="Phobius"/>
    </source>
</evidence>
<dbReference type="CDD" id="cd23509">
    <property type="entry name" value="Gnk2-like"/>
    <property type="match status" value="2"/>
</dbReference>
<evidence type="ECO:0000256" key="12">
    <source>
        <dbReference type="ARBA" id="ARBA00023136"/>
    </source>
</evidence>
<dbReference type="InterPro" id="IPR008271">
    <property type="entry name" value="Ser/Thr_kinase_AS"/>
</dbReference>
<reference evidence="18 19" key="1">
    <citation type="journal article" date="2022" name="Cell">
        <title>Repeat-based holocentromeres influence genome architecture and karyotype evolution.</title>
        <authorList>
            <person name="Hofstatter P.G."/>
            <person name="Thangavel G."/>
            <person name="Lux T."/>
            <person name="Neumann P."/>
            <person name="Vondrak T."/>
            <person name="Novak P."/>
            <person name="Zhang M."/>
            <person name="Costa L."/>
            <person name="Castellani M."/>
            <person name="Scott A."/>
            <person name="Toegelov H."/>
            <person name="Fuchs J."/>
            <person name="Mata-Sucre Y."/>
            <person name="Dias Y."/>
            <person name="Vanzela A.L.L."/>
            <person name="Huettel B."/>
            <person name="Almeida C.C.S."/>
            <person name="Simkova H."/>
            <person name="Souza G."/>
            <person name="Pedrosa-Harand A."/>
            <person name="Macas J."/>
            <person name="Mayer K.F.X."/>
            <person name="Houben A."/>
            <person name="Marques A."/>
        </authorList>
    </citation>
    <scope>NUCLEOTIDE SEQUENCE [LARGE SCALE GENOMIC DNA]</scope>
    <source>
        <strain evidence="18">RhyTen1mFocal</strain>
    </source>
</reference>
<evidence type="ECO:0000256" key="9">
    <source>
        <dbReference type="ARBA" id="ARBA00022777"/>
    </source>
</evidence>
<evidence type="ECO:0000259" key="16">
    <source>
        <dbReference type="PROSITE" id="PS50011"/>
    </source>
</evidence>
<organism evidence="18 19">
    <name type="scientific">Rhynchospora tenuis</name>
    <dbReference type="NCBI Taxonomy" id="198213"/>
    <lineage>
        <taxon>Eukaryota</taxon>
        <taxon>Viridiplantae</taxon>
        <taxon>Streptophyta</taxon>
        <taxon>Embryophyta</taxon>
        <taxon>Tracheophyta</taxon>
        <taxon>Spermatophyta</taxon>
        <taxon>Magnoliopsida</taxon>
        <taxon>Liliopsida</taxon>
        <taxon>Poales</taxon>
        <taxon>Cyperaceae</taxon>
        <taxon>Cyperoideae</taxon>
        <taxon>Rhynchosporeae</taxon>
        <taxon>Rhynchospora</taxon>
    </lineage>
</organism>
<dbReference type="GO" id="GO:0005886">
    <property type="term" value="C:plasma membrane"/>
    <property type="evidence" value="ECO:0007669"/>
    <property type="project" value="TreeGrafter"/>
</dbReference>
<evidence type="ECO:0000256" key="1">
    <source>
        <dbReference type="ARBA" id="ARBA00004167"/>
    </source>
</evidence>
<gene>
    <name evidence="18" type="ORF">LUZ61_002612</name>
</gene>
<accession>A0AAD6ERW1</accession>
<keyword evidence="8" id="KW-0547">Nucleotide-binding</keyword>
<protein>
    <recommendedName>
        <fullName evidence="20">Cysteine-rich receptor-like protein kinase 10</fullName>
    </recommendedName>
</protein>
<dbReference type="AlphaFoldDB" id="A0AAD6ERW1"/>
<evidence type="ECO:0000313" key="18">
    <source>
        <dbReference type="EMBL" id="KAJ3698907.1"/>
    </source>
</evidence>
<feature type="domain" description="Gnk2-homologous" evidence="17">
    <location>
        <begin position="59"/>
        <end position="161"/>
    </location>
</feature>
<keyword evidence="14" id="KW-0325">Glycoprotein</keyword>
<comment type="subcellular location">
    <subcellularLocation>
        <location evidence="1">Membrane</location>
        <topology evidence="1">Single-pass membrane protein</topology>
    </subcellularLocation>
</comment>
<dbReference type="SUPFAM" id="SSF56112">
    <property type="entry name" value="Protein kinase-like (PK-like)"/>
    <property type="match status" value="1"/>
</dbReference>
<dbReference type="CDD" id="cd14066">
    <property type="entry name" value="STKc_IRAK"/>
    <property type="match status" value="1"/>
</dbReference>
<evidence type="ECO:0000256" key="13">
    <source>
        <dbReference type="ARBA" id="ARBA00023170"/>
    </source>
</evidence>
<feature type="domain" description="Protein kinase" evidence="16">
    <location>
        <begin position="369"/>
        <end position="658"/>
    </location>
</feature>
<dbReference type="Gene3D" id="3.30.200.20">
    <property type="entry name" value="Phosphorylase Kinase, domain 1"/>
    <property type="match status" value="1"/>
</dbReference>
<evidence type="ECO:0000256" key="8">
    <source>
        <dbReference type="ARBA" id="ARBA00022741"/>
    </source>
</evidence>
<evidence type="ECO:0000256" key="10">
    <source>
        <dbReference type="ARBA" id="ARBA00022840"/>
    </source>
</evidence>
<feature type="transmembrane region" description="Helical" evidence="15">
    <location>
        <begin position="309"/>
        <end position="331"/>
    </location>
</feature>
<dbReference type="PANTHER" id="PTHR27002:SF1040">
    <property type="entry name" value="OS07G0538400 PROTEIN"/>
    <property type="match status" value="1"/>
</dbReference>
<dbReference type="Pfam" id="PF00069">
    <property type="entry name" value="Pkinase"/>
    <property type="match status" value="1"/>
</dbReference>
<keyword evidence="5 15" id="KW-0812">Transmembrane</keyword>
<dbReference type="InterPro" id="IPR000719">
    <property type="entry name" value="Prot_kinase_dom"/>
</dbReference>
<dbReference type="GO" id="GO:0004674">
    <property type="term" value="F:protein serine/threonine kinase activity"/>
    <property type="evidence" value="ECO:0007669"/>
    <property type="project" value="UniProtKB-KW"/>
</dbReference>
<dbReference type="InterPro" id="IPR011009">
    <property type="entry name" value="Kinase-like_dom_sf"/>
</dbReference>
<keyword evidence="12 15" id="KW-0472">Membrane</keyword>
<evidence type="ECO:0000256" key="4">
    <source>
        <dbReference type="ARBA" id="ARBA00022679"/>
    </source>
</evidence>
<proteinExistence type="predicted"/>
<dbReference type="EMBL" id="JAMRDG010000001">
    <property type="protein sequence ID" value="KAJ3698907.1"/>
    <property type="molecule type" value="Genomic_DNA"/>
</dbReference>
<dbReference type="Proteomes" id="UP001210211">
    <property type="component" value="Unassembled WGS sequence"/>
</dbReference>
<dbReference type="FunFam" id="3.30.200.20:FF:000142">
    <property type="entry name" value="Cysteine-rich receptor-like protein kinase 10"/>
    <property type="match status" value="1"/>
</dbReference>
<dbReference type="FunFam" id="1.10.510.10:FF:000343">
    <property type="entry name" value="Cysteine-rich receptor-like protein kinase 28"/>
    <property type="match status" value="1"/>
</dbReference>
<keyword evidence="9" id="KW-0418">Kinase</keyword>
<dbReference type="GO" id="GO:0009737">
    <property type="term" value="P:response to abscisic acid"/>
    <property type="evidence" value="ECO:0007669"/>
    <property type="project" value="UniProtKB-ARBA"/>
</dbReference>
<keyword evidence="10" id="KW-0067">ATP-binding</keyword>
<feature type="domain" description="Gnk2-homologous" evidence="17">
    <location>
        <begin position="167"/>
        <end position="274"/>
    </location>
</feature>
<evidence type="ECO:0000256" key="11">
    <source>
        <dbReference type="ARBA" id="ARBA00022989"/>
    </source>
</evidence>
<keyword evidence="13" id="KW-0675">Receptor</keyword>
<dbReference type="InterPro" id="IPR002902">
    <property type="entry name" value="GNK2"/>
</dbReference>
<dbReference type="SMART" id="SM00220">
    <property type="entry name" value="S_TKc"/>
    <property type="match status" value="1"/>
</dbReference>
<dbReference type="Gene3D" id="3.30.430.20">
    <property type="entry name" value="Gnk2 domain, C-X8-C-X2-C motif"/>
    <property type="match status" value="2"/>
</dbReference>
<evidence type="ECO:0008006" key="20">
    <source>
        <dbReference type="Google" id="ProtNLM"/>
    </source>
</evidence>
<comment type="caution">
    <text evidence="18">The sequence shown here is derived from an EMBL/GenBank/DDBJ whole genome shotgun (WGS) entry which is preliminary data.</text>
</comment>
<evidence type="ECO:0000256" key="5">
    <source>
        <dbReference type="ARBA" id="ARBA00022692"/>
    </source>
</evidence>
<keyword evidence="7" id="KW-0677">Repeat</keyword>
<keyword evidence="19" id="KW-1185">Reference proteome</keyword>
<keyword evidence="6" id="KW-0732">Signal</keyword>
<evidence type="ECO:0000256" key="2">
    <source>
        <dbReference type="ARBA" id="ARBA00022527"/>
    </source>
</evidence>
<keyword evidence="11 15" id="KW-1133">Transmembrane helix</keyword>
<evidence type="ECO:0000256" key="7">
    <source>
        <dbReference type="ARBA" id="ARBA00022737"/>
    </source>
</evidence>
<dbReference type="PROSITE" id="PS51473">
    <property type="entry name" value="GNK2"/>
    <property type="match status" value="2"/>
</dbReference>
<dbReference type="Gene3D" id="1.10.510.10">
    <property type="entry name" value="Transferase(Phosphotransferase) domain 1"/>
    <property type="match status" value="1"/>
</dbReference>
<dbReference type="PANTHER" id="PTHR27002">
    <property type="entry name" value="RECEPTOR-LIKE SERINE/THREONINE-PROTEIN KINASE SD1-8"/>
    <property type="match status" value="1"/>
</dbReference>